<evidence type="ECO:0000313" key="3">
    <source>
        <dbReference type="EMBL" id="RJE18440.1"/>
    </source>
</evidence>
<dbReference type="STRING" id="2070753.A0A3A2Z6Y4"/>
<evidence type="ECO:0000256" key="1">
    <source>
        <dbReference type="ARBA" id="ARBA00022801"/>
    </source>
</evidence>
<feature type="chain" id="PRO_5017406561" description="GDSL lipase/acylhydrolase family protein" evidence="2">
    <location>
        <begin position="21"/>
        <end position="352"/>
    </location>
</feature>
<gene>
    <name evidence="3" type="ORF">PHISCL_09222</name>
</gene>
<evidence type="ECO:0000313" key="4">
    <source>
        <dbReference type="Proteomes" id="UP000266188"/>
    </source>
</evidence>
<keyword evidence="4" id="KW-1185">Reference proteome</keyword>
<accession>A0A3A2Z6Y4</accession>
<proteinExistence type="predicted"/>
<keyword evidence="2" id="KW-0732">Signal</keyword>
<dbReference type="Pfam" id="PF00657">
    <property type="entry name" value="Lipase_GDSL"/>
    <property type="match status" value="1"/>
</dbReference>
<dbReference type="PANTHER" id="PTHR45648">
    <property type="entry name" value="GDSL LIPASE/ACYLHYDROLASE FAMILY PROTEIN (AFU_ORTHOLOGUE AFUA_4G14700)"/>
    <property type="match status" value="1"/>
</dbReference>
<dbReference type="AlphaFoldDB" id="A0A3A2Z6Y4"/>
<dbReference type="SUPFAM" id="SSF52266">
    <property type="entry name" value="SGNH hydrolase"/>
    <property type="match status" value="1"/>
</dbReference>
<dbReference type="CDD" id="cd01846">
    <property type="entry name" value="fatty_acyltransferase_like"/>
    <property type="match status" value="1"/>
</dbReference>
<comment type="caution">
    <text evidence="3">The sequence shown here is derived from an EMBL/GenBank/DDBJ whole genome shotgun (WGS) entry which is preliminary data.</text>
</comment>
<dbReference type="Gene3D" id="3.40.50.1110">
    <property type="entry name" value="SGNH hydrolase"/>
    <property type="match status" value="1"/>
</dbReference>
<name>A0A3A2Z6Y4_9EURO</name>
<evidence type="ECO:0000256" key="2">
    <source>
        <dbReference type="SAM" id="SignalP"/>
    </source>
</evidence>
<keyword evidence="1" id="KW-0378">Hydrolase</keyword>
<dbReference type="GO" id="GO:0016788">
    <property type="term" value="F:hydrolase activity, acting on ester bonds"/>
    <property type="evidence" value="ECO:0007669"/>
    <property type="project" value="InterPro"/>
</dbReference>
<dbReference type="InterPro" id="IPR051058">
    <property type="entry name" value="GDSL_Est/Lipase"/>
</dbReference>
<dbReference type="EMBL" id="MVGC01000552">
    <property type="protein sequence ID" value="RJE18440.1"/>
    <property type="molecule type" value="Genomic_DNA"/>
</dbReference>
<dbReference type="Proteomes" id="UP000266188">
    <property type="component" value="Unassembled WGS sequence"/>
</dbReference>
<evidence type="ECO:0008006" key="5">
    <source>
        <dbReference type="Google" id="ProtNLM"/>
    </source>
</evidence>
<dbReference type="OrthoDB" id="1600564at2759"/>
<feature type="signal peptide" evidence="2">
    <location>
        <begin position="1"/>
        <end position="20"/>
    </location>
</feature>
<dbReference type="InterPro" id="IPR036514">
    <property type="entry name" value="SGNH_hydro_sf"/>
</dbReference>
<dbReference type="InterPro" id="IPR001087">
    <property type="entry name" value="GDSL"/>
</dbReference>
<dbReference type="PANTHER" id="PTHR45648:SF22">
    <property type="entry name" value="GDSL LIPASE_ACYLHYDROLASE FAMILY PROTEIN (AFU_ORTHOLOGUE AFUA_4G14700)"/>
    <property type="match status" value="1"/>
</dbReference>
<protein>
    <recommendedName>
        <fullName evidence="5">GDSL lipase/acylhydrolase family protein</fullName>
    </recommendedName>
</protein>
<sequence>MCQLTRILAIFTLGQHLADAHPLRSWGSQQFKSLVSFGNSYTDQSRLNYFTEHNGSPPPVGWEQPDSKNTASGGYVWGHYVSEKTNLKLYNYAVSGAVCSNKITPRMLDSINAPYPSVLEYEVPAYVADSNHLLKSGKPFLDISSADTVYSMWIGTNDLGEDAFLTDSQVSGKTIPDYIECIYQAFDQIYNNGGRYFVLMNIAPLQLTPLYGTPENHGVGPNHYWPDKPQNITEVSYRMWEQVVSVNAVFKYQTPYELLIKRRYPGAFFAVMDMYSLISDIYHNPSNYLKHPANVTGFNNHCDITGQNCKRLPNHDSFLWFDELHASQRTDQIIAEKFIEVLGGTSKWATYW</sequence>
<reference evidence="4" key="1">
    <citation type="submission" date="2017-02" db="EMBL/GenBank/DDBJ databases">
        <authorList>
            <person name="Tafer H."/>
            <person name="Lopandic K."/>
        </authorList>
    </citation>
    <scope>NUCLEOTIDE SEQUENCE [LARGE SCALE GENOMIC DNA]</scope>
    <source>
        <strain evidence="4">CBS 366.77</strain>
    </source>
</reference>
<organism evidence="3 4">
    <name type="scientific">Aspergillus sclerotialis</name>
    <dbReference type="NCBI Taxonomy" id="2070753"/>
    <lineage>
        <taxon>Eukaryota</taxon>
        <taxon>Fungi</taxon>
        <taxon>Dikarya</taxon>
        <taxon>Ascomycota</taxon>
        <taxon>Pezizomycotina</taxon>
        <taxon>Eurotiomycetes</taxon>
        <taxon>Eurotiomycetidae</taxon>
        <taxon>Eurotiales</taxon>
        <taxon>Aspergillaceae</taxon>
        <taxon>Aspergillus</taxon>
        <taxon>Aspergillus subgen. Polypaecilum</taxon>
    </lineage>
</organism>